<dbReference type="PANTHER" id="PTHR24320:SF148">
    <property type="entry name" value="NAD(P)-BINDING ROSSMANN-FOLD SUPERFAMILY PROTEIN"/>
    <property type="match status" value="1"/>
</dbReference>
<sequence length="372" mass="41100">MTSRQIFIRIFRLIFLCSYYLYWQDGDCYCYNYFATALTDTVLITGSTDGIGVTTARNVLYKHNVLIHGRDEDRIRIAADSLRNNNNNSSSSSSSSNIRSMKKGSVTSTTTTATEKNLVVPLPAADLSTIKGCYDLAREVKECCNSSTGDGMNLKILVNNAGIYSNRLIRTPDGLESTFAVNVLAPFILSSMLLSTLLANGSNDKNSSNNNNNNRSRIVIASSVSQSWKLPKDYWDDPQCVQRLYSTHGAYSESKLLVAMLTMEMAHRLDKLTSIVTCNCLDPGTVNTKMLIDGWGPIGIGVNDALDESWCCQSSELEGISGQYFVSRTSRKASSDAYDTIQRDKLWRTLSELAPKAAAEWDRAVSMYSSEA</sequence>
<evidence type="ECO:0000313" key="6">
    <source>
        <dbReference type="Proteomes" id="UP000095751"/>
    </source>
</evidence>
<evidence type="ECO:0000256" key="2">
    <source>
        <dbReference type="ARBA" id="ARBA00023002"/>
    </source>
</evidence>
<feature type="chain" id="PRO_5009192736" evidence="4">
    <location>
        <begin position="29"/>
        <end position="372"/>
    </location>
</feature>
<evidence type="ECO:0000256" key="1">
    <source>
        <dbReference type="ARBA" id="ARBA00006484"/>
    </source>
</evidence>
<reference evidence="5 6" key="1">
    <citation type="submission" date="2016-09" db="EMBL/GenBank/DDBJ databases">
        <title>Extensive genetic diversity and differential bi-allelic expression allows diatom success in the polar Southern Ocean.</title>
        <authorList>
            <consortium name="DOE Joint Genome Institute"/>
            <person name="Mock T."/>
            <person name="Otillar R.P."/>
            <person name="Strauss J."/>
            <person name="Dupont C."/>
            <person name="Frickenhaus S."/>
            <person name="Maumus F."/>
            <person name="Mcmullan M."/>
            <person name="Sanges R."/>
            <person name="Schmutz J."/>
            <person name="Toseland A."/>
            <person name="Valas R."/>
            <person name="Veluchamy A."/>
            <person name="Ward B.J."/>
            <person name="Allen A."/>
            <person name="Barry K."/>
            <person name="Falciatore A."/>
            <person name="Ferrante M."/>
            <person name="Fortunato A.E."/>
            <person name="Gloeckner G."/>
            <person name="Gruber A."/>
            <person name="Hipkin R."/>
            <person name="Janech M."/>
            <person name="Kroth P."/>
            <person name="Leese F."/>
            <person name="Lindquist E."/>
            <person name="Lyon B.R."/>
            <person name="Martin J."/>
            <person name="Mayer C."/>
            <person name="Parker M."/>
            <person name="Quesneville H."/>
            <person name="Raymond J."/>
            <person name="Uhlig C."/>
            <person name="Valentin K.U."/>
            <person name="Worden A.Z."/>
            <person name="Armbrust E.V."/>
            <person name="Bowler C."/>
            <person name="Green B."/>
            <person name="Moulton V."/>
            <person name="Van Oosterhout C."/>
            <person name="Grigoriev I."/>
        </authorList>
    </citation>
    <scope>NUCLEOTIDE SEQUENCE [LARGE SCALE GENOMIC DNA]</scope>
    <source>
        <strain evidence="5 6">CCMP1102</strain>
    </source>
</reference>
<dbReference type="Proteomes" id="UP000095751">
    <property type="component" value="Unassembled WGS sequence"/>
</dbReference>
<dbReference type="PRINTS" id="PR00081">
    <property type="entry name" value="GDHRDH"/>
</dbReference>
<dbReference type="SUPFAM" id="SSF51735">
    <property type="entry name" value="NAD(P)-binding Rossmann-fold domains"/>
    <property type="match status" value="1"/>
</dbReference>
<keyword evidence="4" id="KW-0732">Signal</keyword>
<name>A0A1E7F6U8_9STRA</name>
<feature type="signal peptide" evidence="4">
    <location>
        <begin position="1"/>
        <end position="28"/>
    </location>
</feature>
<dbReference type="OrthoDB" id="191139at2759"/>
<feature type="region of interest" description="Disordered" evidence="3">
    <location>
        <begin position="85"/>
        <end position="109"/>
    </location>
</feature>
<comment type="similarity">
    <text evidence="1">Belongs to the short-chain dehydrogenases/reductases (SDR) family.</text>
</comment>
<organism evidence="5 6">
    <name type="scientific">Fragilariopsis cylindrus CCMP1102</name>
    <dbReference type="NCBI Taxonomy" id="635003"/>
    <lineage>
        <taxon>Eukaryota</taxon>
        <taxon>Sar</taxon>
        <taxon>Stramenopiles</taxon>
        <taxon>Ochrophyta</taxon>
        <taxon>Bacillariophyta</taxon>
        <taxon>Bacillariophyceae</taxon>
        <taxon>Bacillariophycidae</taxon>
        <taxon>Bacillariales</taxon>
        <taxon>Bacillariaceae</taxon>
        <taxon>Fragilariopsis</taxon>
    </lineage>
</organism>
<keyword evidence="6" id="KW-1185">Reference proteome</keyword>
<dbReference type="Gene3D" id="3.40.50.720">
    <property type="entry name" value="NAD(P)-binding Rossmann-like Domain"/>
    <property type="match status" value="1"/>
</dbReference>
<dbReference type="EMBL" id="KV784361">
    <property type="protein sequence ID" value="OEU13735.1"/>
    <property type="molecule type" value="Genomic_DNA"/>
</dbReference>
<dbReference type="PANTHER" id="PTHR24320">
    <property type="entry name" value="RETINOL DEHYDROGENASE"/>
    <property type="match status" value="1"/>
</dbReference>
<dbReference type="InterPro" id="IPR036291">
    <property type="entry name" value="NAD(P)-bd_dom_sf"/>
</dbReference>
<accession>A0A1E7F6U8</accession>
<keyword evidence="2" id="KW-0560">Oxidoreductase</keyword>
<evidence type="ECO:0000256" key="4">
    <source>
        <dbReference type="SAM" id="SignalP"/>
    </source>
</evidence>
<gene>
    <name evidence="5" type="ORF">FRACYDRAFT_242082</name>
</gene>
<dbReference type="AlphaFoldDB" id="A0A1E7F6U8"/>
<dbReference type="KEGG" id="fcy:FRACYDRAFT_242082"/>
<evidence type="ECO:0000256" key="3">
    <source>
        <dbReference type="SAM" id="MobiDB-lite"/>
    </source>
</evidence>
<protein>
    <submittedName>
        <fullName evidence="5">NAD(P)-binding protein</fullName>
    </submittedName>
</protein>
<evidence type="ECO:0000313" key="5">
    <source>
        <dbReference type="EMBL" id="OEU13735.1"/>
    </source>
</evidence>
<dbReference type="InParanoid" id="A0A1E7F6U8"/>
<dbReference type="GO" id="GO:0016491">
    <property type="term" value="F:oxidoreductase activity"/>
    <property type="evidence" value="ECO:0007669"/>
    <property type="project" value="UniProtKB-KW"/>
</dbReference>
<dbReference type="InterPro" id="IPR002347">
    <property type="entry name" value="SDR_fam"/>
</dbReference>
<proteinExistence type="inferred from homology"/>
<feature type="compositionally biased region" description="Low complexity" evidence="3">
    <location>
        <begin position="85"/>
        <end position="97"/>
    </location>
</feature>